<accession>A0A2J6RL12</accession>
<feature type="domain" description="2EXR" evidence="2">
    <location>
        <begin position="31"/>
        <end position="153"/>
    </location>
</feature>
<dbReference type="InterPro" id="IPR045518">
    <property type="entry name" value="2EXR"/>
</dbReference>
<proteinExistence type="predicted"/>
<gene>
    <name evidence="3" type="ORF">L207DRAFT_513697</name>
</gene>
<organism evidence="3 4">
    <name type="scientific">Hyaloscypha variabilis (strain UAMH 11265 / GT02V1 / F)</name>
    <name type="common">Meliniomyces variabilis</name>
    <dbReference type="NCBI Taxonomy" id="1149755"/>
    <lineage>
        <taxon>Eukaryota</taxon>
        <taxon>Fungi</taxon>
        <taxon>Dikarya</taxon>
        <taxon>Ascomycota</taxon>
        <taxon>Pezizomycotina</taxon>
        <taxon>Leotiomycetes</taxon>
        <taxon>Helotiales</taxon>
        <taxon>Hyaloscyphaceae</taxon>
        <taxon>Hyaloscypha</taxon>
        <taxon>Hyaloscypha variabilis</taxon>
    </lineage>
</organism>
<reference evidence="3 4" key="1">
    <citation type="submission" date="2016-04" db="EMBL/GenBank/DDBJ databases">
        <title>A degradative enzymes factory behind the ericoid mycorrhizal symbiosis.</title>
        <authorList>
            <consortium name="DOE Joint Genome Institute"/>
            <person name="Martino E."/>
            <person name="Morin E."/>
            <person name="Grelet G."/>
            <person name="Kuo A."/>
            <person name="Kohler A."/>
            <person name="Daghino S."/>
            <person name="Barry K."/>
            <person name="Choi C."/>
            <person name="Cichocki N."/>
            <person name="Clum A."/>
            <person name="Copeland A."/>
            <person name="Hainaut M."/>
            <person name="Haridas S."/>
            <person name="Labutti K."/>
            <person name="Lindquist E."/>
            <person name="Lipzen A."/>
            <person name="Khouja H.-R."/>
            <person name="Murat C."/>
            <person name="Ohm R."/>
            <person name="Olson A."/>
            <person name="Spatafora J."/>
            <person name="Veneault-Fourrey C."/>
            <person name="Henrissat B."/>
            <person name="Grigoriev I."/>
            <person name="Martin F."/>
            <person name="Perotto S."/>
        </authorList>
    </citation>
    <scope>NUCLEOTIDE SEQUENCE [LARGE SCALE GENOMIC DNA]</scope>
    <source>
        <strain evidence="3 4">F</strain>
    </source>
</reference>
<feature type="region of interest" description="Disordered" evidence="1">
    <location>
        <begin position="1"/>
        <end position="28"/>
    </location>
</feature>
<dbReference type="Proteomes" id="UP000235786">
    <property type="component" value="Unassembled WGS sequence"/>
</dbReference>
<dbReference type="OrthoDB" id="3473305at2759"/>
<feature type="compositionally biased region" description="Polar residues" evidence="1">
    <location>
        <begin position="1"/>
        <end position="20"/>
    </location>
</feature>
<sequence>MELSSNISPNSNCLSQDSNEPTLSSSSPSVFHPFPLLPTELRLKIWSFYHQSTPPKKLRFSYRNSDTRQPARVLEGCFSSHGHSSPRNDIPTILHICHESRNFGLDYYSVGFEVPQLPELAAKGVHKAFEECSYEDAVGREGRGVFWNKEKDVMCIDGYWLDDNLKAVFWAGKSDVKFPGVRWVVFDENTSVQYVQDKAIGWVGIEMVFLVRWDLGMGSRYGAWQPRLEWEKMFKEGSGKPELRVVRSWKDVLEFLHEKELW</sequence>
<protein>
    <recommendedName>
        <fullName evidence="2">2EXR domain-containing protein</fullName>
    </recommendedName>
</protein>
<evidence type="ECO:0000313" key="4">
    <source>
        <dbReference type="Proteomes" id="UP000235786"/>
    </source>
</evidence>
<name>A0A2J6RL12_HYAVF</name>
<dbReference type="EMBL" id="KZ613947">
    <property type="protein sequence ID" value="PMD39214.1"/>
    <property type="molecule type" value="Genomic_DNA"/>
</dbReference>
<dbReference type="AlphaFoldDB" id="A0A2J6RL12"/>
<evidence type="ECO:0000256" key="1">
    <source>
        <dbReference type="SAM" id="MobiDB-lite"/>
    </source>
</evidence>
<dbReference type="PANTHER" id="PTHR35910:SF1">
    <property type="entry name" value="2EXR DOMAIN-CONTAINING PROTEIN"/>
    <property type="match status" value="1"/>
</dbReference>
<keyword evidence="4" id="KW-1185">Reference proteome</keyword>
<dbReference type="Pfam" id="PF20150">
    <property type="entry name" value="2EXR"/>
    <property type="match status" value="1"/>
</dbReference>
<dbReference type="PANTHER" id="PTHR35910">
    <property type="entry name" value="2EXR DOMAIN-CONTAINING PROTEIN"/>
    <property type="match status" value="1"/>
</dbReference>
<evidence type="ECO:0000313" key="3">
    <source>
        <dbReference type="EMBL" id="PMD39214.1"/>
    </source>
</evidence>
<evidence type="ECO:0000259" key="2">
    <source>
        <dbReference type="Pfam" id="PF20150"/>
    </source>
</evidence>